<dbReference type="SMART" id="SM00346">
    <property type="entry name" value="HTH_ICLR"/>
    <property type="match status" value="1"/>
</dbReference>
<keyword evidence="2" id="KW-0805">Transcription regulation</keyword>
<dbReference type="AlphaFoldDB" id="X0QYJ5"/>
<sequence length="278" mass="29590">MEEQPAAARGVQTALRAISILEVFSTSRPALTLSEISEEVGLAVPTTHRLLKALVSRNLVVLDPESKRYSLGHGVMSLAQIIMQRDDLLSIAYPSLERLRNETSETVSLQNLVGDQRVAVSELASPHPIRMASGVGTPYTLVRGAAGKAILAFMSPKDIARLVPSSTSPTELLTELQSIRDEGYATSIGEVVAGASSLAAPIINSSRQVCAAINITGPADRFTQERVAHTAPLLLEVSANITRQLGGVAHPTHTSRALELATRDGRSASVELSLPRHP</sequence>
<evidence type="ECO:0000259" key="7">
    <source>
        <dbReference type="PROSITE" id="PS51077"/>
    </source>
</evidence>
<feature type="domain" description="IclR-ED" evidence="8">
    <location>
        <begin position="74"/>
        <end position="247"/>
    </location>
</feature>
<dbReference type="Gene3D" id="1.10.10.10">
    <property type="entry name" value="Winged helix-like DNA-binding domain superfamily/Winged helix DNA-binding domain"/>
    <property type="match status" value="1"/>
</dbReference>
<gene>
    <name evidence="9" type="ORF">RW1_009_01140</name>
</gene>
<dbReference type="GO" id="GO:0003677">
    <property type="term" value="F:DNA binding"/>
    <property type="evidence" value="ECO:0007669"/>
    <property type="project" value="UniProtKB-KW"/>
</dbReference>
<protein>
    <recommendedName>
        <fullName evidence="6">Glycerol operon regulatory protein</fullName>
    </recommendedName>
</protein>
<comment type="function">
    <text evidence="5">May be an activator protein for the gylABX operon.</text>
</comment>
<name>X0QYJ5_RHOWR</name>
<dbReference type="GO" id="GO:0045892">
    <property type="term" value="P:negative regulation of DNA-templated transcription"/>
    <property type="evidence" value="ECO:0007669"/>
    <property type="project" value="TreeGrafter"/>
</dbReference>
<proteinExistence type="predicted"/>
<dbReference type="OrthoDB" id="8479143at2"/>
<keyword evidence="1" id="KW-0319">Glycerol metabolism</keyword>
<keyword evidence="10" id="KW-1185">Reference proteome</keyword>
<dbReference type="RefSeq" id="WP_037228632.1">
    <property type="nucleotide sequence ID" value="NZ_BAWF01000009.1"/>
</dbReference>
<dbReference type="PROSITE" id="PS51078">
    <property type="entry name" value="ICLR_ED"/>
    <property type="match status" value="1"/>
</dbReference>
<dbReference type="EMBL" id="BAWF01000009">
    <property type="protein sequence ID" value="GAF43690.1"/>
    <property type="molecule type" value="Genomic_DNA"/>
</dbReference>
<dbReference type="InterPro" id="IPR036390">
    <property type="entry name" value="WH_DNA-bd_sf"/>
</dbReference>
<dbReference type="InterPro" id="IPR036388">
    <property type="entry name" value="WH-like_DNA-bd_sf"/>
</dbReference>
<dbReference type="InterPro" id="IPR050707">
    <property type="entry name" value="HTH_MetabolicPath_Reg"/>
</dbReference>
<evidence type="ECO:0000256" key="4">
    <source>
        <dbReference type="ARBA" id="ARBA00023163"/>
    </source>
</evidence>
<evidence type="ECO:0000256" key="1">
    <source>
        <dbReference type="ARBA" id="ARBA00022798"/>
    </source>
</evidence>
<dbReference type="Pfam" id="PF01614">
    <property type="entry name" value="IclR_C"/>
    <property type="match status" value="1"/>
</dbReference>
<evidence type="ECO:0000256" key="6">
    <source>
        <dbReference type="ARBA" id="ARBA00070406"/>
    </source>
</evidence>
<accession>X0QYJ5</accession>
<evidence type="ECO:0000313" key="9">
    <source>
        <dbReference type="EMBL" id="GAF43690.1"/>
    </source>
</evidence>
<dbReference type="PANTHER" id="PTHR30136:SF35">
    <property type="entry name" value="HTH-TYPE TRANSCRIPTIONAL REGULATOR RV1719"/>
    <property type="match status" value="1"/>
</dbReference>
<organism evidence="9 10">
    <name type="scientific">Rhodococcus wratislaviensis NBRC 100605</name>
    <dbReference type="NCBI Taxonomy" id="1219028"/>
    <lineage>
        <taxon>Bacteria</taxon>
        <taxon>Bacillati</taxon>
        <taxon>Actinomycetota</taxon>
        <taxon>Actinomycetes</taxon>
        <taxon>Mycobacteriales</taxon>
        <taxon>Nocardiaceae</taxon>
        <taxon>Rhodococcus</taxon>
    </lineage>
</organism>
<dbReference type="FunFam" id="1.10.10.10:FF:000056">
    <property type="entry name" value="IclR family transcriptional regulator"/>
    <property type="match status" value="1"/>
</dbReference>
<evidence type="ECO:0000313" key="10">
    <source>
        <dbReference type="Proteomes" id="UP000019491"/>
    </source>
</evidence>
<dbReference type="Gene3D" id="3.30.450.40">
    <property type="match status" value="1"/>
</dbReference>
<keyword evidence="4" id="KW-0804">Transcription</keyword>
<evidence type="ECO:0000259" key="8">
    <source>
        <dbReference type="PROSITE" id="PS51078"/>
    </source>
</evidence>
<keyword evidence="3" id="KW-0238">DNA-binding</keyword>
<reference evidence="9 10" key="1">
    <citation type="submission" date="2014-02" db="EMBL/GenBank/DDBJ databases">
        <title>Whole genome shotgun sequence of Rhodococcus wratislaviensis NBRC 100605.</title>
        <authorList>
            <person name="Hosoyama A."/>
            <person name="Tsuchikane K."/>
            <person name="Yoshida I."/>
            <person name="Ohji S."/>
            <person name="Ichikawa N."/>
            <person name="Yamazoe A."/>
            <person name="Fujita N."/>
        </authorList>
    </citation>
    <scope>NUCLEOTIDE SEQUENCE [LARGE SCALE GENOMIC DNA]</scope>
    <source>
        <strain evidence="9 10">NBRC 100605</strain>
    </source>
</reference>
<dbReference type="Proteomes" id="UP000019491">
    <property type="component" value="Unassembled WGS sequence"/>
</dbReference>
<dbReference type="InterPro" id="IPR014757">
    <property type="entry name" value="Tscrpt_reg_IclR_C"/>
</dbReference>
<dbReference type="SUPFAM" id="SSF46785">
    <property type="entry name" value="Winged helix' DNA-binding domain"/>
    <property type="match status" value="1"/>
</dbReference>
<evidence type="ECO:0000256" key="2">
    <source>
        <dbReference type="ARBA" id="ARBA00023015"/>
    </source>
</evidence>
<comment type="caution">
    <text evidence="9">The sequence shown here is derived from an EMBL/GenBank/DDBJ whole genome shotgun (WGS) entry which is preliminary data.</text>
</comment>
<evidence type="ECO:0000256" key="3">
    <source>
        <dbReference type="ARBA" id="ARBA00023125"/>
    </source>
</evidence>
<dbReference type="InterPro" id="IPR029016">
    <property type="entry name" value="GAF-like_dom_sf"/>
</dbReference>
<feature type="domain" description="HTH iclR-type" evidence="7">
    <location>
        <begin position="11"/>
        <end position="73"/>
    </location>
</feature>
<evidence type="ECO:0000256" key="5">
    <source>
        <dbReference type="ARBA" id="ARBA00058938"/>
    </source>
</evidence>
<dbReference type="InterPro" id="IPR005471">
    <property type="entry name" value="Tscrpt_reg_IclR_N"/>
</dbReference>
<dbReference type="GO" id="GO:0003700">
    <property type="term" value="F:DNA-binding transcription factor activity"/>
    <property type="evidence" value="ECO:0007669"/>
    <property type="project" value="TreeGrafter"/>
</dbReference>
<dbReference type="GO" id="GO:0006071">
    <property type="term" value="P:glycerol metabolic process"/>
    <property type="evidence" value="ECO:0007669"/>
    <property type="project" value="UniProtKB-KW"/>
</dbReference>
<dbReference type="Pfam" id="PF09339">
    <property type="entry name" value="HTH_IclR"/>
    <property type="match status" value="1"/>
</dbReference>
<dbReference type="SUPFAM" id="SSF55781">
    <property type="entry name" value="GAF domain-like"/>
    <property type="match status" value="1"/>
</dbReference>
<dbReference type="PANTHER" id="PTHR30136">
    <property type="entry name" value="HELIX-TURN-HELIX TRANSCRIPTIONAL REGULATOR, ICLR FAMILY"/>
    <property type="match status" value="1"/>
</dbReference>
<dbReference type="PROSITE" id="PS51077">
    <property type="entry name" value="HTH_ICLR"/>
    <property type="match status" value="1"/>
</dbReference>